<dbReference type="EMBL" id="NBTY01000085">
    <property type="protein sequence ID" value="OTP74446.1"/>
    <property type="molecule type" value="Genomic_DNA"/>
</dbReference>
<accession>A0A242MST6</accession>
<organism evidence="2 3">
    <name type="scientific">Caballeronia sordidicola</name>
    <name type="common">Burkholderia sordidicola</name>
    <dbReference type="NCBI Taxonomy" id="196367"/>
    <lineage>
        <taxon>Bacteria</taxon>
        <taxon>Pseudomonadati</taxon>
        <taxon>Pseudomonadota</taxon>
        <taxon>Betaproteobacteria</taxon>
        <taxon>Burkholderiales</taxon>
        <taxon>Burkholderiaceae</taxon>
        <taxon>Caballeronia</taxon>
    </lineage>
</organism>
<dbReference type="Proteomes" id="UP000194546">
    <property type="component" value="Unassembled WGS sequence"/>
</dbReference>
<gene>
    <name evidence="2" type="ORF">PAMC26510_16530</name>
</gene>
<proteinExistence type="predicted"/>
<dbReference type="AlphaFoldDB" id="A0A242MST6"/>
<comment type="caution">
    <text evidence="2">The sequence shown here is derived from an EMBL/GenBank/DDBJ whole genome shotgun (WGS) entry which is preliminary data.</text>
</comment>
<dbReference type="RefSeq" id="WP_086381845.1">
    <property type="nucleotide sequence ID" value="NZ_NBTY01000085.1"/>
</dbReference>
<feature type="compositionally biased region" description="Polar residues" evidence="1">
    <location>
        <begin position="161"/>
        <end position="171"/>
    </location>
</feature>
<feature type="region of interest" description="Disordered" evidence="1">
    <location>
        <begin position="149"/>
        <end position="171"/>
    </location>
</feature>
<name>A0A242MST6_CABSO</name>
<evidence type="ECO:0000256" key="1">
    <source>
        <dbReference type="SAM" id="MobiDB-lite"/>
    </source>
</evidence>
<evidence type="ECO:0000313" key="2">
    <source>
        <dbReference type="EMBL" id="OTP74446.1"/>
    </source>
</evidence>
<evidence type="ECO:0000313" key="3">
    <source>
        <dbReference type="Proteomes" id="UP000194546"/>
    </source>
</evidence>
<feature type="compositionally biased region" description="Low complexity" evidence="1">
    <location>
        <begin position="149"/>
        <end position="160"/>
    </location>
</feature>
<protein>
    <submittedName>
        <fullName evidence="2">Uncharacterized protein</fullName>
    </submittedName>
</protein>
<reference evidence="2 3" key="1">
    <citation type="submission" date="2017-03" db="EMBL/GenBank/DDBJ databases">
        <title>Genome analysis of strain PAMC 26510.</title>
        <authorList>
            <person name="Oh H.-M."/>
            <person name="Yang J.-A."/>
        </authorList>
    </citation>
    <scope>NUCLEOTIDE SEQUENCE [LARGE SCALE GENOMIC DNA]</scope>
    <source>
        <strain evidence="2 3">PAMC 26510</strain>
    </source>
</reference>
<sequence>MRYYRININDPKTGQLLVPDPQGKRGFLRVDPDPSKSTFSSLNKGANVRTLGGTNPSALRVQLDIPNAFLHTPQSGAVIRVSGISLDCVGQASNLTGMLVSIYGGMARGLPLANPNQAGLLARGQVFKSSGTWINVDTSLEIFLYSGGSSPSSSSTTGNTANGDTPVSPSTNDQPANIVFVWKRGQRLIDALSLCLQVAFPKYRIAGSISENLVWTSYQDCVGIYATLEQLAIFINERSLHILGGSDPNTSQYSGVCMVAQNNEITITDGSTITTPKVIEFNDLIGQPSWDKGLNVQALVVMRGDIFTGDFVTLPLGLGIITSNAPSQASIPGQQLFQTSGQQFTSGIGDQQDQRSIFRGTYFVSGVRHIGDRQDANGTAWCTVLSLDYYPPVPVRATPTLQTATSLPTIFTGNSAAGYFLPS</sequence>